<sequence length="287" mass="33656">MNSVNQYNLPQWQTILDNNDFDLFRLILSESVKNQIVCVDILYMLIRCNKLNFIDIFYRECMQNNDANSDYIISRLARDNYYEILRYMIDLGADPNTKTNPGKALVEACAHGNTQIIELLLQYGITIEYNHESIFRHVYMRNDIIIVNLLLNKFDLKLLQKEFYNACRCASIEVVKLFQNHGVEINCHPIKIFDSVIYNKDAKVLEFLLNNGLELNYEDDDILSIIRYIILDGRVSFIKILINHGFDLSYLNRYAEKKYPSSLCRDEMTKILINHGVDAINILRLMN</sequence>
<reference evidence="4" key="1">
    <citation type="submission" date="2018-01" db="EMBL/GenBank/DDBJ databases">
        <title>Draft genome sequence of Bandra megavirus.</title>
        <authorList>
            <person name="Chatterjee A."/>
            <person name="Yadav R."/>
            <person name="Kondabagil K."/>
        </authorList>
    </citation>
    <scope>NUCLEOTIDE SEQUENCE</scope>
    <source>
        <strain evidence="4">KK-1</strain>
    </source>
</reference>
<dbReference type="InterPro" id="IPR002110">
    <property type="entry name" value="Ankyrin_rpt"/>
</dbReference>
<evidence type="ECO:0000256" key="1">
    <source>
        <dbReference type="ARBA" id="ARBA00022737"/>
    </source>
</evidence>
<keyword evidence="2" id="KW-0040">ANK repeat</keyword>
<dbReference type="InterPro" id="IPR051573">
    <property type="entry name" value="Ankyrin-SOCS_box_domain"/>
</dbReference>
<dbReference type="InterPro" id="IPR056593">
    <property type="entry name" value="ANK_LRRK2"/>
</dbReference>
<protein>
    <recommendedName>
        <fullName evidence="3">LRRK2 ANK repeat domain-containing protein</fullName>
    </recommendedName>
</protein>
<dbReference type="GO" id="GO:0045732">
    <property type="term" value="P:positive regulation of protein catabolic process"/>
    <property type="evidence" value="ECO:0007669"/>
    <property type="project" value="TreeGrafter"/>
</dbReference>
<evidence type="ECO:0000313" key="4">
    <source>
        <dbReference type="EMBL" id="AUV58742.1"/>
    </source>
</evidence>
<dbReference type="SMART" id="SM00248">
    <property type="entry name" value="ANK"/>
    <property type="match status" value="5"/>
</dbReference>
<name>A0A2K9V951_9VIRU</name>
<feature type="domain" description="LRRK2 ANK repeat" evidence="3">
    <location>
        <begin position="62"/>
        <end position="157"/>
    </location>
</feature>
<keyword evidence="1" id="KW-0677">Repeat</keyword>
<dbReference type="EMBL" id="MG779370">
    <property type="protein sequence ID" value="AUV58742.1"/>
    <property type="molecule type" value="Genomic_DNA"/>
</dbReference>
<organism evidence="4">
    <name type="scientific">Bandra megavirus</name>
    <dbReference type="NCBI Taxonomy" id="2071566"/>
    <lineage>
        <taxon>Viruses</taxon>
        <taxon>Varidnaviria</taxon>
        <taxon>Bamfordvirae</taxon>
        <taxon>Nucleocytoviricota</taxon>
        <taxon>Megaviricetes</taxon>
        <taxon>Imitervirales</taxon>
        <taxon>Mimiviridae</taxon>
        <taxon>Megamimivirinae</taxon>
        <taxon>Megavirus</taxon>
    </lineage>
</organism>
<dbReference type="GO" id="GO:0016567">
    <property type="term" value="P:protein ubiquitination"/>
    <property type="evidence" value="ECO:0007669"/>
    <property type="project" value="TreeGrafter"/>
</dbReference>
<dbReference type="InterPro" id="IPR036770">
    <property type="entry name" value="Ankyrin_rpt-contain_sf"/>
</dbReference>
<dbReference type="Gene3D" id="1.25.40.20">
    <property type="entry name" value="Ankyrin repeat-containing domain"/>
    <property type="match status" value="2"/>
</dbReference>
<accession>A0A2K9V951</accession>
<proteinExistence type="predicted"/>
<evidence type="ECO:0000256" key="2">
    <source>
        <dbReference type="ARBA" id="ARBA00023043"/>
    </source>
</evidence>
<dbReference type="SUPFAM" id="SSF48403">
    <property type="entry name" value="Ankyrin repeat"/>
    <property type="match status" value="1"/>
</dbReference>
<dbReference type="Pfam" id="PF23745">
    <property type="entry name" value="ANK_LRRK2"/>
    <property type="match status" value="1"/>
</dbReference>
<evidence type="ECO:0000259" key="3">
    <source>
        <dbReference type="Pfam" id="PF23745"/>
    </source>
</evidence>
<dbReference type="PANTHER" id="PTHR24136:SF15">
    <property type="entry name" value="ANK_REP_REGION DOMAIN-CONTAINING PROTEIN"/>
    <property type="match status" value="1"/>
</dbReference>
<dbReference type="PANTHER" id="PTHR24136">
    <property type="entry name" value="SOWAH (DROSOPHILA) HOMOLOG"/>
    <property type="match status" value="1"/>
</dbReference>